<dbReference type="Proteomes" id="UP000485058">
    <property type="component" value="Unassembled WGS sequence"/>
</dbReference>
<comment type="caution">
    <text evidence="1">The sequence shown here is derived from an EMBL/GenBank/DDBJ whole genome shotgun (WGS) entry which is preliminary data.</text>
</comment>
<evidence type="ECO:0000313" key="1">
    <source>
        <dbReference type="EMBL" id="GFH07972.1"/>
    </source>
</evidence>
<reference evidence="1 2" key="1">
    <citation type="submission" date="2020-02" db="EMBL/GenBank/DDBJ databases">
        <title>Draft genome sequence of Haematococcus lacustris strain NIES-144.</title>
        <authorList>
            <person name="Morimoto D."/>
            <person name="Nakagawa S."/>
            <person name="Yoshida T."/>
            <person name="Sawayama S."/>
        </authorList>
    </citation>
    <scope>NUCLEOTIDE SEQUENCE [LARGE SCALE GENOMIC DNA]</scope>
    <source>
        <strain evidence="1 2">NIES-144</strain>
    </source>
</reference>
<proteinExistence type="predicted"/>
<dbReference type="AlphaFoldDB" id="A0A699YY45"/>
<protein>
    <submittedName>
        <fullName evidence="1">Uncharacterized protein</fullName>
    </submittedName>
</protein>
<gene>
    <name evidence="1" type="ORF">HaLaN_02864</name>
</gene>
<evidence type="ECO:0000313" key="2">
    <source>
        <dbReference type="Proteomes" id="UP000485058"/>
    </source>
</evidence>
<name>A0A699YY45_HAELA</name>
<dbReference type="EMBL" id="BLLF01000128">
    <property type="protein sequence ID" value="GFH07972.1"/>
    <property type="molecule type" value="Genomic_DNA"/>
</dbReference>
<accession>A0A699YY45</accession>
<keyword evidence="2" id="KW-1185">Reference proteome</keyword>
<sequence length="46" mass="4758">MGASKWAAALERRLQPKLPGPEAFGGVAGAPRLWVDPLTAARSDAA</sequence>
<organism evidence="1 2">
    <name type="scientific">Haematococcus lacustris</name>
    <name type="common">Green alga</name>
    <name type="synonym">Haematococcus pluvialis</name>
    <dbReference type="NCBI Taxonomy" id="44745"/>
    <lineage>
        <taxon>Eukaryota</taxon>
        <taxon>Viridiplantae</taxon>
        <taxon>Chlorophyta</taxon>
        <taxon>core chlorophytes</taxon>
        <taxon>Chlorophyceae</taxon>
        <taxon>CS clade</taxon>
        <taxon>Chlamydomonadales</taxon>
        <taxon>Haematococcaceae</taxon>
        <taxon>Haematococcus</taxon>
    </lineage>
</organism>